<evidence type="ECO:0000313" key="2">
    <source>
        <dbReference type="Proteomes" id="UP001054945"/>
    </source>
</evidence>
<dbReference type="Proteomes" id="UP001054945">
    <property type="component" value="Unassembled WGS sequence"/>
</dbReference>
<name>A0AAV4Q935_CAEEX</name>
<gene>
    <name evidence="1" type="ORF">CEXT_400451</name>
</gene>
<evidence type="ECO:0000313" key="1">
    <source>
        <dbReference type="EMBL" id="GIY04881.1"/>
    </source>
</evidence>
<comment type="caution">
    <text evidence="1">The sequence shown here is derived from an EMBL/GenBank/DDBJ whole genome shotgun (WGS) entry which is preliminary data.</text>
</comment>
<protein>
    <submittedName>
        <fullName evidence="1">Uncharacterized protein</fullName>
    </submittedName>
</protein>
<organism evidence="1 2">
    <name type="scientific">Caerostris extrusa</name>
    <name type="common">Bark spider</name>
    <name type="synonym">Caerostris bankana</name>
    <dbReference type="NCBI Taxonomy" id="172846"/>
    <lineage>
        <taxon>Eukaryota</taxon>
        <taxon>Metazoa</taxon>
        <taxon>Ecdysozoa</taxon>
        <taxon>Arthropoda</taxon>
        <taxon>Chelicerata</taxon>
        <taxon>Arachnida</taxon>
        <taxon>Araneae</taxon>
        <taxon>Araneomorphae</taxon>
        <taxon>Entelegynae</taxon>
        <taxon>Araneoidea</taxon>
        <taxon>Araneidae</taxon>
        <taxon>Caerostris</taxon>
    </lineage>
</organism>
<proteinExistence type="predicted"/>
<sequence length="94" mass="10464">MTVERQMKPIQTTVAFVSEGNHEILTECLNRALFPDRQIYSSSEPKRMLWLAGGHDDTDGPLCDPEYRELGVLAQSNQGFHVIVNSCHSQCAGS</sequence>
<dbReference type="EMBL" id="BPLR01005763">
    <property type="protein sequence ID" value="GIY04881.1"/>
    <property type="molecule type" value="Genomic_DNA"/>
</dbReference>
<accession>A0AAV4Q935</accession>
<reference evidence="1 2" key="1">
    <citation type="submission" date="2021-06" db="EMBL/GenBank/DDBJ databases">
        <title>Caerostris extrusa draft genome.</title>
        <authorList>
            <person name="Kono N."/>
            <person name="Arakawa K."/>
        </authorList>
    </citation>
    <scope>NUCLEOTIDE SEQUENCE [LARGE SCALE GENOMIC DNA]</scope>
</reference>
<dbReference type="AlphaFoldDB" id="A0AAV4Q935"/>
<keyword evidence="2" id="KW-1185">Reference proteome</keyword>